<sequence>MGERSKALSCNRTTPGSKPDHERLTRDEEKNQKPDSLSKLNEKPASKPETVSVSEFEQNETRINNEMIQYKDEAIHSIVHEEAAGGLPISSEENNLIRY</sequence>
<dbReference type="EMBL" id="BGZK01000295">
    <property type="protein sequence ID" value="GBP34875.1"/>
    <property type="molecule type" value="Genomic_DNA"/>
</dbReference>
<reference evidence="2 3" key="1">
    <citation type="journal article" date="2019" name="Commun. Biol.">
        <title>The bagworm genome reveals a unique fibroin gene that provides high tensile strength.</title>
        <authorList>
            <person name="Kono N."/>
            <person name="Nakamura H."/>
            <person name="Ohtoshi R."/>
            <person name="Tomita M."/>
            <person name="Numata K."/>
            <person name="Arakawa K."/>
        </authorList>
    </citation>
    <scope>NUCLEOTIDE SEQUENCE [LARGE SCALE GENOMIC DNA]</scope>
</reference>
<evidence type="ECO:0000313" key="3">
    <source>
        <dbReference type="Proteomes" id="UP000299102"/>
    </source>
</evidence>
<evidence type="ECO:0000256" key="1">
    <source>
        <dbReference type="SAM" id="MobiDB-lite"/>
    </source>
</evidence>
<dbReference type="AlphaFoldDB" id="A0A4C1VB93"/>
<evidence type="ECO:0000313" key="2">
    <source>
        <dbReference type="EMBL" id="GBP34875.1"/>
    </source>
</evidence>
<feature type="compositionally biased region" description="Polar residues" evidence="1">
    <location>
        <begin position="49"/>
        <end position="60"/>
    </location>
</feature>
<dbReference type="Proteomes" id="UP000299102">
    <property type="component" value="Unassembled WGS sequence"/>
</dbReference>
<proteinExistence type="predicted"/>
<gene>
    <name evidence="2" type="ORF">EVAR_95980_1</name>
</gene>
<feature type="region of interest" description="Disordered" evidence="1">
    <location>
        <begin position="1"/>
        <end position="60"/>
    </location>
</feature>
<feature type="compositionally biased region" description="Basic and acidic residues" evidence="1">
    <location>
        <begin position="18"/>
        <end position="33"/>
    </location>
</feature>
<keyword evidence="3" id="KW-1185">Reference proteome</keyword>
<protein>
    <submittedName>
        <fullName evidence="2">Uncharacterized protein</fullName>
    </submittedName>
</protein>
<comment type="caution">
    <text evidence="2">The sequence shown here is derived from an EMBL/GenBank/DDBJ whole genome shotgun (WGS) entry which is preliminary data.</text>
</comment>
<accession>A0A4C1VB93</accession>
<name>A0A4C1VB93_EUMVA</name>
<organism evidence="2 3">
    <name type="scientific">Eumeta variegata</name>
    <name type="common">Bagworm moth</name>
    <name type="synonym">Eumeta japonica</name>
    <dbReference type="NCBI Taxonomy" id="151549"/>
    <lineage>
        <taxon>Eukaryota</taxon>
        <taxon>Metazoa</taxon>
        <taxon>Ecdysozoa</taxon>
        <taxon>Arthropoda</taxon>
        <taxon>Hexapoda</taxon>
        <taxon>Insecta</taxon>
        <taxon>Pterygota</taxon>
        <taxon>Neoptera</taxon>
        <taxon>Endopterygota</taxon>
        <taxon>Lepidoptera</taxon>
        <taxon>Glossata</taxon>
        <taxon>Ditrysia</taxon>
        <taxon>Tineoidea</taxon>
        <taxon>Psychidae</taxon>
        <taxon>Oiketicinae</taxon>
        <taxon>Eumeta</taxon>
    </lineage>
</organism>